<comment type="caution">
    <text evidence="2">The sequence shown here is derived from an EMBL/GenBank/DDBJ whole genome shotgun (WGS) entry which is preliminary data.</text>
</comment>
<evidence type="ECO:0000256" key="1">
    <source>
        <dbReference type="SAM" id="Phobius"/>
    </source>
</evidence>
<sequence length="126" mass="12823">MSAGNRTAVGLGALTGIHWIGICAALVSAGVHLLLGVRMLSSGLGISFVLAGLGFVGAVGLVVVGYRRRAVYAVGVPFVLVQIVLWFALNFLGGPKSFPGDIGTLGAVDKLAQVVLLGVLVVLLRS</sequence>
<feature type="transmembrane region" description="Helical" evidence="1">
    <location>
        <begin position="71"/>
        <end position="92"/>
    </location>
</feature>
<accession>A0A6B0T4T9</accession>
<keyword evidence="3" id="KW-1185">Reference proteome</keyword>
<dbReference type="Proteomes" id="UP000466535">
    <property type="component" value="Unassembled WGS sequence"/>
</dbReference>
<dbReference type="AlphaFoldDB" id="A0A6B0T4T9"/>
<name>A0A6B0T4T9_9EURY</name>
<dbReference type="EMBL" id="WUUT01000001">
    <property type="protein sequence ID" value="MXR50241.1"/>
    <property type="molecule type" value="Genomic_DNA"/>
</dbReference>
<dbReference type="RefSeq" id="WP_159762394.1">
    <property type="nucleotide sequence ID" value="NZ_WUUT01000001.1"/>
</dbReference>
<dbReference type="InterPro" id="IPR055898">
    <property type="entry name" value="DUF7475"/>
</dbReference>
<feature type="transmembrane region" description="Helical" evidence="1">
    <location>
        <begin position="12"/>
        <end position="35"/>
    </location>
</feature>
<evidence type="ECO:0000313" key="2">
    <source>
        <dbReference type="EMBL" id="MXR50241.1"/>
    </source>
</evidence>
<keyword evidence="1" id="KW-0812">Transmembrane</keyword>
<keyword evidence="1" id="KW-0472">Membrane</keyword>
<gene>
    <name evidence="2" type="ORF">GRX03_01270</name>
</gene>
<organism evidence="2 3">
    <name type="scientific">Halovenus carboxidivorans</name>
    <dbReference type="NCBI Taxonomy" id="2692199"/>
    <lineage>
        <taxon>Archaea</taxon>
        <taxon>Methanobacteriati</taxon>
        <taxon>Methanobacteriota</taxon>
        <taxon>Stenosarchaea group</taxon>
        <taxon>Halobacteria</taxon>
        <taxon>Halobacteriales</taxon>
        <taxon>Haloarculaceae</taxon>
        <taxon>Halovenus</taxon>
    </lineage>
</organism>
<evidence type="ECO:0000313" key="3">
    <source>
        <dbReference type="Proteomes" id="UP000466535"/>
    </source>
</evidence>
<keyword evidence="1" id="KW-1133">Transmembrane helix</keyword>
<proteinExistence type="predicted"/>
<dbReference type="OrthoDB" id="271681at2157"/>
<feature type="transmembrane region" description="Helical" evidence="1">
    <location>
        <begin position="104"/>
        <end position="124"/>
    </location>
</feature>
<dbReference type="Pfam" id="PF24287">
    <property type="entry name" value="DUF7475"/>
    <property type="match status" value="1"/>
</dbReference>
<protein>
    <submittedName>
        <fullName evidence="2">Uncharacterized protein</fullName>
    </submittedName>
</protein>
<feature type="transmembrane region" description="Helical" evidence="1">
    <location>
        <begin position="41"/>
        <end position="64"/>
    </location>
</feature>
<reference evidence="2 3" key="1">
    <citation type="submission" date="2019-12" db="EMBL/GenBank/DDBJ databases">
        <title>Isolation and characterization of three novel carbon monoxide-oxidizing members of Halobacteria from salione crusts and soils.</title>
        <authorList>
            <person name="Myers M.R."/>
            <person name="King G.M."/>
        </authorList>
    </citation>
    <scope>NUCLEOTIDE SEQUENCE [LARGE SCALE GENOMIC DNA]</scope>
    <source>
        <strain evidence="2 3">WSH3</strain>
    </source>
</reference>